<dbReference type="GO" id="GO:0005576">
    <property type="term" value="C:extracellular region"/>
    <property type="evidence" value="ECO:0007669"/>
    <property type="project" value="InterPro"/>
</dbReference>
<comment type="similarity">
    <text evidence="1">Belongs to the cutinase family.</text>
</comment>
<dbReference type="InterPro" id="IPR029058">
    <property type="entry name" value="AB_hydrolase_fold"/>
</dbReference>
<dbReference type="Pfam" id="PF01083">
    <property type="entry name" value="Cutinase"/>
    <property type="match status" value="1"/>
</dbReference>
<dbReference type="EC" id="3.1.1.74" evidence="2"/>
<dbReference type="Proteomes" id="UP000887226">
    <property type="component" value="Unassembled WGS sequence"/>
</dbReference>
<dbReference type="InterPro" id="IPR000675">
    <property type="entry name" value="Cutinase/axe"/>
</dbReference>
<evidence type="ECO:0000256" key="1">
    <source>
        <dbReference type="ARBA" id="ARBA00007534"/>
    </source>
</evidence>
<keyword evidence="4" id="KW-0732">Signal</keyword>
<evidence type="ECO:0000313" key="10">
    <source>
        <dbReference type="Proteomes" id="UP000887226"/>
    </source>
</evidence>
<dbReference type="OrthoDB" id="3225429at2759"/>
<dbReference type="Gene3D" id="3.40.50.1820">
    <property type="entry name" value="alpha/beta hydrolase"/>
    <property type="match status" value="1"/>
</dbReference>
<organism evidence="9 10">
    <name type="scientific">Calycina marina</name>
    <dbReference type="NCBI Taxonomy" id="1763456"/>
    <lineage>
        <taxon>Eukaryota</taxon>
        <taxon>Fungi</taxon>
        <taxon>Dikarya</taxon>
        <taxon>Ascomycota</taxon>
        <taxon>Pezizomycotina</taxon>
        <taxon>Leotiomycetes</taxon>
        <taxon>Helotiales</taxon>
        <taxon>Pezizellaceae</taxon>
        <taxon>Calycina</taxon>
    </lineage>
</organism>
<proteinExistence type="inferred from homology"/>
<sequence>MVTGVSSAEKRAATSPSKATDITVGGIDNEFVDGGCKDTIFIFARGTTENINMGEIVGPRTIQALKTSLGSTKVEIQDYAASMLDVVSAWMMS</sequence>
<comment type="caution">
    <text evidence="9">The sequence shown here is derived from an EMBL/GenBank/DDBJ whole genome shotgun (WGS) entry which is preliminary data.</text>
</comment>
<dbReference type="PANTHER" id="PTHR48250:SF2">
    <property type="entry name" value="CUTINASE"/>
    <property type="match status" value="1"/>
</dbReference>
<dbReference type="GO" id="GO:0050525">
    <property type="term" value="F:cutinase activity"/>
    <property type="evidence" value="ECO:0007669"/>
    <property type="project" value="UniProtKB-EC"/>
</dbReference>
<dbReference type="EMBL" id="MU254008">
    <property type="protein sequence ID" value="KAG9243069.1"/>
    <property type="molecule type" value="Genomic_DNA"/>
</dbReference>
<evidence type="ECO:0000256" key="4">
    <source>
        <dbReference type="ARBA" id="ARBA00022729"/>
    </source>
</evidence>
<dbReference type="PANTHER" id="PTHR48250">
    <property type="entry name" value="CUTINASE 2-RELATED"/>
    <property type="match status" value="1"/>
</dbReference>
<keyword evidence="3" id="KW-0719">Serine esterase</keyword>
<keyword evidence="5" id="KW-0378">Hydrolase</keyword>
<evidence type="ECO:0000256" key="6">
    <source>
        <dbReference type="ARBA" id="ARBA00023157"/>
    </source>
</evidence>
<evidence type="ECO:0000313" key="9">
    <source>
        <dbReference type="EMBL" id="KAG9243069.1"/>
    </source>
</evidence>
<gene>
    <name evidence="9" type="ORF">BJ878DRAFT_543633</name>
</gene>
<evidence type="ECO:0000256" key="5">
    <source>
        <dbReference type="ARBA" id="ARBA00022801"/>
    </source>
</evidence>
<accession>A0A9P7Z086</accession>
<evidence type="ECO:0000256" key="3">
    <source>
        <dbReference type="ARBA" id="ARBA00022487"/>
    </source>
</evidence>
<protein>
    <recommendedName>
        <fullName evidence="2">cutinase</fullName>
        <ecNumber evidence="2">3.1.1.74</ecNumber>
    </recommendedName>
</protein>
<evidence type="ECO:0000256" key="7">
    <source>
        <dbReference type="ARBA" id="ARBA00034045"/>
    </source>
</evidence>
<reference evidence="9" key="1">
    <citation type="journal article" date="2021" name="IMA Fungus">
        <title>Genomic characterization of three marine fungi, including Emericellopsis atlantica sp. nov. with signatures of a generalist lifestyle and marine biomass degradation.</title>
        <authorList>
            <person name="Hagestad O.C."/>
            <person name="Hou L."/>
            <person name="Andersen J.H."/>
            <person name="Hansen E.H."/>
            <person name="Altermark B."/>
            <person name="Li C."/>
            <person name="Kuhnert E."/>
            <person name="Cox R.J."/>
            <person name="Crous P.W."/>
            <person name="Spatafora J.W."/>
            <person name="Lail K."/>
            <person name="Amirebrahimi M."/>
            <person name="Lipzen A."/>
            <person name="Pangilinan J."/>
            <person name="Andreopoulos W."/>
            <person name="Hayes R.D."/>
            <person name="Ng V."/>
            <person name="Grigoriev I.V."/>
            <person name="Jackson S.A."/>
            <person name="Sutton T.D.S."/>
            <person name="Dobson A.D.W."/>
            <person name="Rama T."/>
        </authorList>
    </citation>
    <scope>NUCLEOTIDE SEQUENCE</scope>
    <source>
        <strain evidence="9">TRa3180A</strain>
    </source>
</reference>
<feature type="region of interest" description="Disordered" evidence="8">
    <location>
        <begin position="1"/>
        <end position="20"/>
    </location>
</feature>
<evidence type="ECO:0000256" key="2">
    <source>
        <dbReference type="ARBA" id="ARBA00013095"/>
    </source>
</evidence>
<name>A0A9P7Z086_9HELO</name>
<dbReference type="AlphaFoldDB" id="A0A9P7Z086"/>
<dbReference type="InterPro" id="IPR011150">
    <property type="entry name" value="Cutinase_monf"/>
</dbReference>
<comment type="catalytic activity">
    <reaction evidence="7">
        <text>cutin + H2O = cutin monomers.</text>
        <dbReference type="EC" id="3.1.1.74"/>
    </reaction>
</comment>
<dbReference type="GO" id="GO:0016052">
    <property type="term" value="P:carbohydrate catabolic process"/>
    <property type="evidence" value="ECO:0007669"/>
    <property type="project" value="TreeGrafter"/>
</dbReference>
<evidence type="ECO:0000256" key="8">
    <source>
        <dbReference type="SAM" id="MobiDB-lite"/>
    </source>
</evidence>
<keyword evidence="10" id="KW-1185">Reference proteome</keyword>
<keyword evidence="6" id="KW-1015">Disulfide bond</keyword>